<accession>A0A9D4NM88</accession>
<protein>
    <submittedName>
        <fullName evidence="1">Uncharacterized protein</fullName>
    </submittedName>
</protein>
<evidence type="ECO:0000313" key="2">
    <source>
        <dbReference type="Proteomes" id="UP000828390"/>
    </source>
</evidence>
<reference evidence="1" key="1">
    <citation type="journal article" date="2019" name="bioRxiv">
        <title>The Genome of the Zebra Mussel, Dreissena polymorpha: A Resource for Invasive Species Research.</title>
        <authorList>
            <person name="McCartney M.A."/>
            <person name="Auch B."/>
            <person name="Kono T."/>
            <person name="Mallez S."/>
            <person name="Zhang Y."/>
            <person name="Obille A."/>
            <person name="Becker A."/>
            <person name="Abrahante J.E."/>
            <person name="Garbe J."/>
            <person name="Badalamenti J.P."/>
            <person name="Herman A."/>
            <person name="Mangelson H."/>
            <person name="Liachko I."/>
            <person name="Sullivan S."/>
            <person name="Sone E.D."/>
            <person name="Koren S."/>
            <person name="Silverstein K.A.T."/>
            <person name="Beckman K.B."/>
            <person name="Gohl D.M."/>
        </authorList>
    </citation>
    <scope>NUCLEOTIDE SEQUENCE</scope>
    <source>
        <strain evidence="1">Duluth1</strain>
        <tissue evidence="1">Whole animal</tissue>
    </source>
</reference>
<organism evidence="1 2">
    <name type="scientific">Dreissena polymorpha</name>
    <name type="common">Zebra mussel</name>
    <name type="synonym">Mytilus polymorpha</name>
    <dbReference type="NCBI Taxonomy" id="45954"/>
    <lineage>
        <taxon>Eukaryota</taxon>
        <taxon>Metazoa</taxon>
        <taxon>Spiralia</taxon>
        <taxon>Lophotrochozoa</taxon>
        <taxon>Mollusca</taxon>
        <taxon>Bivalvia</taxon>
        <taxon>Autobranchia</taxon>
        <taxon>Heteroconchia</taxon>
        <taxon>Euheterodonta</taxon>
        <taxon>Imparidentia</taxon>
        <taxon>Neoheterodontei</taxon>
        <taxon>Myida</taxon>
        <taxon>Dreissenoidea</taxon>
        <taxon>Dreissenidae</taxon>
        <taxon>Dreissena</taxon>
    </lineage>
</organism>
<evidence type="ECO:0000313" key="1">
    <source>
        <dbReference type="EMBL" id="KAH3896319.1"/>
    </source>
</evidence>
<comment type="caution">
    <text evidence="1">The sequence shown here is derived from an EMBL/GenBank/DDBJ whole genome shotgun (WGS) entry which is preliminary data.</text>
</comment>
<name>A0A9D4NM88_DREPO</name>
<reference evidence="1" key="2">
    <citation type="submission" date="2020-11" db="EMBL/GenBank/DDBJ databases">
        <authorList>
            <person name="McCartney M.A."/>
            <person name="Auch B."/>
            <person name="Kono T."/>
            <person name="Mallez S."/>
            <person name="Becker A."/>
            <person name="Gohl D.M."/>
            <person name="Silverstein K.A.T."/>
            <person name="Koren S."/>
            <person name="Bechman K.B."/>
            <person name="Herman A."/>
            <person name="Abrahante J.E."/>
            <person name="Garbe J."/>
        </authorList>
    </citation>
    <scope>NUCLEOTIDE SEQUENCE</scope>
    <source>
        <strain evidence="1">Duluth1</strain>
        <tissue evidence="1">Whole animal</tissue>
    </source>
</reference>
<dbReference type="EMBL" id="JAIWYP010000001">
    <property type="protein sequence ID" value="KAH3896319.1"/>
    <property type="molecule type" value="Genomic_DNA"/>
</dbReference>
<sequence>MVVGDRTRYRVVIKASSYSKAVLNFPSNVCVKVASEMLAELPGMPETKVSG</sequence>
<gene>
    <name evidence="1" type="ORF">DPMN_020495</name>
</gene>
<proteinExistence type="predicted"/>
<dbReference type="Proteomes" id="UP000828390">
    <property type="component" value="Unassembled WGS sequence"/>
</dbReference>
<dbReference type="AlphaFoldDB" id="A0A9D4NM88"/>
<keyword evidence="2" id="KW-1185">Reference proteome</keyword>